<protein>
    <submittedName>
        <fullName evidence="5">Uncharacterized protein DUF4105</fullName>
    </submittedName>
</protein>
<evidence type="ECO:0000259" key="4">
    <source>
        <dbReference type="Pfam" id="PF25225"/>
    </source>
</evidence>
<gene>
    <name evidence="5" type="ORF">DFP79_1237</name>
</gene>
<feature type="domain" description="DUF7843" evidence="4">
    <location>
        <begin position="37"/>
        <end position="119"/>
    </location>
</feature>
<reference evidence="5 6" key="1">
    <citation type="submission" date="2019-03" db="EMBL/GenBank/DDBJ databases">
        <title>Genomic Encyclopedia of Type Strains, Phase III (KMG-III): the genomes of soil and plant-associated and newly described type strains.</title>
        <authorList>
            <person name="Whitman W."/>
        </authorList>
    </citation>
    <scope>NUCLEOTIDE SEQUENCE [LARGE SCALE GENOMIC DNA]</scope>
    <source>
        <strain evidence="5 6">CECT 7378</strain>
    </source>
</reference>
<evidence type="ECO:0000259" key="2">
    <source>
        <dbReference type="Pfam" id="PF13387"/>
    </source>
</evidence>
<dbReference type="EMBL" id="SNXC01000010">
    <property type="protein sequence ID" value="TDO98824.1"/>
    <property type="molecule type" value="Genomic_DNA"/>
</dbReference>
<sequence length="629" mass="71091">MLIRFKLARFCSSIIAVFLSALSLLAGANVQAMSLDALSQDPQWLDLLHYHRIGVNLESGSQIDDERFFLSSTGAIDPLSELQQTVLALQQSKADQIAQAPDVTPAQCRFPARLAWLKDKLPNTPFVDVECPEFQQWFSDLDGEKLYLVFPAAYLNSPSSMYGHTLFRVKKRGNNNPLLDTAVNFAANTDPNDNELVFTYKGLTGGYPGVASIMPYYQKVKEYSFLESRDIWEYELDLSQAEIDQFLRHIWEVQSAYFDYYFFSENCSYQLLTLLDAAVEGPGLADSFSVWAIPVDTVRALDSKGWLAGATYRASVMNRMNFMMDELTAQQIDIAKQLVEKAQIELDELERYGVHDQTRILEVAYEYSRYLSARKKSSLPHLAGRSIKLLSLRSKMGTKPVFFDTPTPSKRDDEGHKTQRLSLGGSVRDEHYFGRLEYRPSYHDLLDPIDGYLPGAELSILGGALRINDEADIEVDYLNFVNILSMSPRNALMTPKSWKVNASLVRDIRQSDELVFNLQGGVGATYAFDTGLVAFFLNASTSIDDVYKQGYLAEVGPEVRWVTQGEMASFYTGYQLWSDTKNLGDMTHNISLGVGLKVNDDVQIRGETHFTKSDHDEWLNGHLSLMYYF</sequence>
<keyword evidence="1" id="KW-0732">Signal</keyword>
<feature type="signal peptide" evidence="1">
    <location>
        <begin position="1"/>
        <end position="28"/>
    </location>
</feature>
<keyword evidence="6" id="KW-1185">Reference proteome</keyword>
<feature type="domain" description="Lnb N-terminal periplasmic" evidence="2">
    <location>
        <begin position="133"/>
        <end position="303"/>
    </location>
</feature>
<dbReference type="RefSeq" id="WP_208111399.1">
    <property type="nucleotide sequence ID" value="NZ_SNXC01000010.1"/>
</dbReference>
<name>A0A4R6MBI5_9GAMM</name>
<evidence type="ECO:0000313" key="6">
    <source>
        <dbReference type="Proteomes" id="UP000294656"/>
    </source>
</evidence>
<dbReference type="InterPro" id="IPR025178">
    <property type="entry name" value="Lnb_N"/>
</dbReference>
<dbReference type="InterPro" id="IPR057165">
    <property type="entry name" value="DUF7843"/>
</dbReference>
<dbReference type="AlphaFoldDB" id="A0A4R6MBI5"/>
<dbReference type="Proteomes" id="UP000294656">
    <property type="component" value="Unassembled WGS sequence"/>
</dbReference>
<feature type="chain" id="PRO_5020280452" evidence="1">
    <location>
        <begin position="29"/>
        <end position="629"/>
    </location>
</feature>
<dbReference type="Pfam" id="PF13387">
    <property type="entry name" value="Lnb_N"/>
    <property type="match status" value="1"/>
</dbReference>
<evidence type="ECO:0000313" key="5">
    <source>
        <dbReference type="EMBL" id="TDO98824.1"/>
    </source>
</evidence>
<comment type="caution">
    <text evidence="5">The sequence shown here is derived from an EMBL/GenBank/DDBJ whole genome shotgun (WGS) entry which is preliminary data.</text>
</comment>
<dbReference type="Pfam" id="PF25225">
    <property type="entry name" value="DUF7843"/>
    <property type="match status" value="1"/>
</dbReference>
<evidence type="ECO:0000259" key="3">
    <source>
        <dbReference type="Pfam" id="PF25222"/>
    </source>
</evidence>
<organism evidence="5 6">
    <name type="scientific">Marinomonas balearica</name>
    <dbReference type="NCBI Taxonomy" id="491947"/>
    <lineage>
        <taxon>Bacteria</taxon>
        <taxon>Pseudomonadati</taxon>
        <taxon>Pseudomonadota</taxon>
        <taxon>Gammaproteobacteria</taxon>
        <taxon>Oceanospirillales</taxon>
        <taxon>Oceanospirillaceae</taxon>
        <taxon>Marinomonas</taxon>
    </lineage>
</organism>
<accession>A0A4R6MBI5</accession>
<proteinExistence type="predicted"/>
<evidence type="ECO:0000256" key="1">
    <source>
        <dbReference type="SAM" id="SignalP"/>
    </source>
</evidence>
<dbReference type="InterPro" id="IPR057162">
    <property type="entry name" value="DUF7840"/>
</dbReference>
<dbReference type="Pfam" id="PF25222">
    <property type="entry name" value="DUF7840"/>
    <property type="match status" value="1"/>
</dbReference>
<feature type="domain" description="DUF7840" evidence="3">
    <location>
        <begin position="410"/>
        <end position="628"/>
    </location>
</feature>